<dbReference type="Pfam" id="PF13472">
    <property type="entry name" value="Lipase_GDSL_2"/>
    <property type="match status" value="1"/>
</dbReference>
<protein>
    <submittedName>
        <fullName evidence="2">Hydrolase</fullName>
    </submittedName>
</protein>
<dbReference type="RefSeq" id="WP_161158058.1">
    <property type="nucleotide sequence ID" value="NZ_WEKT01000061.1"/>
</dbReference>
<dbReference type="Gene3D" id="3.40.50.1110">
    <property type="entry name" value="SGNH hydrolase"/>
    <property type="match status" value="1"/>
</dbReference>
<dbReference type="InterPro" id="IPR036514">
    <property type="entry name" value="SGNH_hydro_sf"/>
</dbReference>
<accession>A0A7X4LPQ6</accession>
<dbReference type="CDD" id="cd01839">
    <property type="entry name" value="SGNH_arylesterase_like"/>
    <property type="match status" value="1"/>
</dbReference>
<reference evidence="2 3" key="1">
    <citation type="submission" date="2019-10" db="EMBL/GenBank/DDBJ databases">
        <title>Vibrio sp. nov. isolated from a shrimp pond.</title>
        <authorList>
            <person name="Gomez-Gil B."/>
            <person name="Enciso-Ibarra J."/>
            <person name="Enciso-Ibarra K."/>
            <person name="Bolan-Mejia C."/>
        </authorList>
    </citation>
    <scope>NUCLEOTIDE SEQUENCE [LARGE SCALE GENOMIC DNA]</scope>
    <source>
        <strain evidence="2 3">CAIM 722</strain>
    </source>
</reference>
<gene>
    <name evidence="2" type="ORF">F9817_20490</name>
</gene>
<dbReference type="PANTHER" id="PTHR30383">
    <property type="entry name" value="THIOESTERASE 1/PROTEASE 1/LYSOPHOSPHOLIPASE L1"/>
    <property type="match status" value="1"/>
</dbReference>
<name>A0A7X4LPQ6_9VIBR</name>
<evidence type="ECO:0000313" key="3">
    <source>
        <dbReference type="Proteomes" id="UP000462621"/>
    </source>
</evidence>
<dbReference type="AlphaFoldDB" id="A0A7X4LPQ6"/>
<evidence type="ECO:0000313" key="2">
    <source>
        <dbReference type="EMBL" id="MZI95562.1"/>
    </source>
</evidence>
<dbReference type="GO" id="GO:0016788">
    <property type="term" value="F:hydrolase activity, acting on ester bonds"/>
    <property type="evidence" value="ECO:0007669"/>
    <property type="project" value="UniProtKB-ARBA"/>
</dbReference>
<dbReference type="InterPro" id="IPR051532">
    <property type="entry name" value="Ester_Hydrolysis_Enzymes"/>
</dbReference>
<proteinExistence type="predicted"/>
<keyword evidence="2" id="KW-0378">Hydrolase</keyword>
<sequence>MENIKNILCFGDSLTWGWIPQPHSVPSQRYALDKRWTGVMARALGAQFNVIEEGLNARTTNIDDPLDTRVNGANYFPTSLASHLPLDLVIIMLGTNDTKPSFNQTPQRIAEGMSLLVSQARGSAGGIGAAYPAPKVLVVSPPPLAPMPDPWFGVMYEGGHEKTLQLPKYYKMMADFMKVMFFDAGSVVRTDGCDGIHLSEESNKTLGLAMAEKVLQIFE</sequence>
<feature type="domain" description="SGNH hydrolase-type esterase" evidence="1">
    <location>
        <begin position="9"/>
        <end position="201"/>
    </location>
</feature>
<dbReference type="Proteomes" id="UP000462621">
    <property type="component" value="Unassembled WGS sequence"/>
</dbReference>
<organism evidence="2 3">
    <name type="scientific">Vibrio eleionomae</name>
    <dbReference type="NCBI Taxonomy" id="2653505"/>
    <lineage>
        <taxon>Bacteria</taxon>
        <taxon>Pseudomonadati</taxon>
        <taxon>Pseudomonadota</taxon>
        <taxon>Gammaproteobacteria</taxon>
        <taxon>Vibrionales</taxon>
        <taxon>Vibrionaceae</taxon>
        <taxon>Vibrio</taxon>
    </lineage>
</organism>
<comment type="caution">
    <text evidence="2">The sequence shown here is derived from an EMBL/GenBank/DDBJ whole genome shotgun (WGS) entry which is preliminary data.</text>
</comment>
<keyword evidence="3" id="KW-1185">Reference proteome</keyword>
<dbReference type="SUPFAM" id="SSF52266">
    <property type="entry name" value="SGNH hydrolase"/>
    <property type="match status" value="1"/>
</dbReference>
<dbReference type="InterPro" id="IPR013830">
    <property type="entry name" value="SGNH_hydro"/>
</dbReference>
<dbReference type="EMBL" id="WEKT01000061">
    <property type="protein sequence ID" value="MZI95562.1"/>
    <property type="molecule type" value="Genomic_DNA"/>
</dbReference>
<evidence type="ECO:0000259" key="1">
    <source>
        <dbReference type="Pfam" id="PF13472"/>
    </source>
</evidence>
<dbReference type="PANTHER" id="PTHR30383:SF29">
    <property type="entry name" value="SGNH HYDROLASE-TYPE ESTERASE DOMAIN-CONTAINING PROTEIN"/>
    <property type="match status" value="1"/>
</dbReference>